<dbReference type="GO" id="GO:1903037">
    <property type="term" value="P:regulation of leukocyte cell-cell adhesion"/>
    <property type="evidence" value="ECO:0007669"/>
    <property type="project" value="UniProtKB-ARBA"/>
</dbReference>
<evidence type="ECO:0000256" key="2">
    <source>
        <dbReference type="ARBA" id="ARBA00022692"/>
    </source>
</evidence>
<name>A0A9D3T831_MEGAT</name>
<dbReference type="GO" id="GO:0050863">
    <property type="term" value="P:regulation of T cell activation"/>
    <property type="evidence" value="ECO:0007669"/>
    <property type="project" value="UniProtKB-ARBA"/>
</dbReference>
<dbReference type="SMART" id="SM00406">
    <property type="entry name" value="IGv"/>
    <property type="match status" value="1"/>
</dbReference>
<evidence type="ECO:0000256" key="11">
    <source>
        <dbReference type="SAM" id="SignalP"/>
    </source>
</evidence>
<dbReference type="PROSITE" id="PS50835">
    <property type="entry name" value="IG_LIKE"/>
    <property type="match status" value="2"/>
</dbReference>
<dbReference type="InterPro" id="IPR013783">
    <property type="entry name" value="Ig-like_fold"/>
</dbReference>
<dbReference type="FunFam" id="2.60.40.10:FF:000142">
    <property type="entry name" value="V-set domain-containing T-cell activation inhibitor 1"/>
    <property type="match status" value="1"/>
</dbReference>
<evidence type="ECO:0000256" key="9">
    <source>
        <dbReference type="ARBA" id="ARBA00038221"/>
    </source>
</evidence>
<dbReference type="Pfam" id="PF07686">
    <property type="entry name" value="V-set"/>
    <property type="match status" value="1"/>
</dbReference>
<proteinExistence type="inferred from homology"/>
<protein>
    <recommendedName>
        <fullName evidence="12">Ig-like domain-containing protein</fullName>
    </recommendedName>
</protein>
<dbReference type="Proteomes" id="UP001046870">
    <property type="component" value="Chromosome 5"/>
</dbReference>
<dbReference type="EMBL" id="JAFDVH010000005">
    <property type="protein sequence ID" value="KAG7477533.1"/>
    <property type="molecule type" value="Genomic_DNA"/>
</dbReference>
<dbReference type="OrthoDB" id="10055806at2759"/>
<feature type="chain" id="PRO_5039159456" description="Ig-like domain-containing protein" evidence="11">
    <location>
        <begin position="22"/>
        <end position="294"/>
    </location>
</feature>
<keyword evidence="2 10" id="KW-0812">Transmembrane</keyword>
<dbReference type="InterPro" id="IPR013106">
    <property type="entry name" value="Ig_V-set"/>
</dbReference>
<feature type="domain" description="Ig-like" evidence="12">
    <location>
        <begin position="138"/>
        <end position="226"/>
    </location>
</feature>
<keyword evidence="8" id="KW-0393">Immunoglobulin domain</keyword>
<comment type="similarity">
    <text evidence="9">Belongs to the SKINT family.</text>
</comment>
<dbReference type="PANTHER" id="PTHR24100">
    <property type="entry name" value="BUTYROPHILIN"/>
    <property type="match status" value="1"/>
</dbReference>
<keyword evidence="5 10" id="KW-0472">Membrane</keyword>
<feature type="transmembrane region" description="Helical" evidence="10">
    <location>
        <begin position="238"/>
        <end position="259"/>
    </location>
</feature>
<keyword evidence="3 11" id="KW-0732">Signal</keyword>
<dbReference type="GO" id="GO:0001817">
    <property type="term" value="P:regulation of cytokine production"/>
    <property type="evidence" value="ECO:0007669"/>
    <property type="project" value="TreeGrafter"/>
</dbReference>
<dbReference type="GO" id="GO:0009897">
    <property type="term" value="C:external side of plasma membrane"/>
    <property type="evidence" value="ECO:0007669"/>
    <property type="project" value="TreeGrafter"/>
</dbReference>
<dbReference type="InterPro" id="IPR007110">
    <property type="entry name" value="Ig-like_dom"/>
</dbReference>
<dbReference type="PANTHER" id="PTHR24100:SF130">
    <property type="entry name" value="BUTYROPHILIN-LIKE PROTEIN 9"/>
    <property type="match status" value="1"/>
</dbReference>
<evidence type="ECO:0000256" key="3">
    <source>
        <dbReference type="ARBA" id="ARBA00022729"/>
    </source>
</evidence>
<dbReference type="InterPro" id="IPR050504">
    <property type="entry name" value="IgSF_BTN/MOG"/>
</dbReference>
<sequence>MQLCFTCIQLLLITFLTLTAGQKVETVPDSLQPLVGVWNQSVTLPCHISPPVSALTLHVRWYRVRYNEPVHLYRYMHDDFSAQDSVFRGRTSLFQEELEKGNVSLRLTKLRPSDSGVYRCFVEGDTWDDQWEIRLIIPVMGSQPTVSQDSTVQSRLLCRSEGWFPEPRVTWRDRRGREVMSYTTLDQNTQGLFRITSHIDVPRESDVFSCMVTAGEPHGESKLHIAEDLYPPVCGWKVLFFLTVTLSVIAVPLLFHAWWKLDKKCTYVANLVTDHLEKELAGLKQPIKSVAQLL</sequence>
<evidence type="ECO:0000256" key="8">
    <source>
        <dbReference type="ARBA" id="ARBA00023319"/>
    </source>
</evidence>
<feature type="domain" description="Ig-like" evidence="12">
    <location>
        <begin position="39"/>
        <end position="123"/>
    </location>
</feature>
<organism evidence="13 14">
    <name type="scientific">Megalops atlanticus</name>
    <name type="common">Tarpon</name>
    <name type="synonym">Clupea gigantea</name>
    <dbReference type="NCBI Taxonomy" id="7932"/>
    <lineage>
        <taxon>Eukaryota</taxon>
        <taxon>Metazoa</taxon>
        <taxon>Chordata</taxon>
        <taxon>Craniata</taxon>
        <taxon>Vertebrata</taxon>
        <taxon>Euteleostomi</taxon>
        <taxon>Actinopterygii</taxon>
        <taxon>Neopterygii</taxon>
        <taxon>Teleostei</taxon>
        <taxon>Elopiformes</taxon>
        <taxon>Megalopidae</taxon>
        <taxon>Megalops</taxon>
    </lineage>
</organism>
<dbReference type="InterPro" id="IPR003599">
    <property type="entry name" value="Ig_sub"/>
</dbReference>
<reference evidence="13" key="1">
    <citation type="submission" date="2021-01" db="EMBL/GenBank/DDBJ databases">
        <authorList>
            <person name="Zahm M."/>
            <person name="Roques C."/>
            <person name="Cabau C."/>
            <person name="Klopp C."/>
            <person name="Donnadieu C."/>
            <person name="Jouanno E."/>
            <person name="Lampietro C."/>
            <person name="Louis A."/>
            <person name="Herpin A."/>
            <person name="Echchiki A."/>
            <person name="Berthelot C."/>
            <person name="Parey E."/>
            <person name="Roest-Crollius H."/>
            <person name="Braasch I."/>
            <person name="Postlethwait J."/>
            <person name="Bobe J."/>
            <person name="Montfort J."/>
            <person name="Bouchez O."/>
            <person name="Begum T."/>
            <person name="Mejri S."/>
            <person name="Adams A."/>
            <person name="Chen W.-J."/>
            <person name="Guiguen Y."/>
        </authorList>
    </citation>
    <scope>NUCLEOTIDE SEQUENCE</scope>
    <source>
        <strain evidence="13">YG-15Mar2019-1</strain>
        <tissue evidence="13">Brain</tissue>
    </source>
</reference>
<evidence type="ECO:0000256" key="1">
    <source>
        <dbReference type="ARBA" id="ARBA00004370"/>
    </source>
</evidence>
<comment type="subcellular location">
    <subcellularLocation>
        <location evidence="1">Membrane</location>
    </subcellularLocation>
</comment>
<evidence type="ECO:0000259" key="12">
    <source>
        <dbReference type="PROSITE" id="PS50835"/>
    </source>
</evidence>
<dbReference type="Gene3D" id="2.60.40.10">
    <property type="entry name" value="Immunoglobulins"/>
    <property type="match status" value="2"/>
</dbReference>
<dbReference type="GO" id="GO:0050852">
    <property type="term" value="P:T cell receptor signaling pathway"/>
    <property type="evidence" value="ECO:0007669"/>
    <property type="project" value="TreeGrafter"/>
</dbReference>
<gene>
    <name evidence="13" type="ORF">MATL_G00070660</name>
</gene>
<evidence type="ECO:0000313" key="14">
    <source>
        <dbReference type="Proteomes" id="UP001046870"/>
    </source>
</evidence>
<dbReference type="GO" id="GO:0005102">
    <property type="term" value="F:signaling receptor binding"/>
    <property type="evidence" value="ECO:0007669"/>
    <property type="project" value="TreeGrafter"/>
</dbReference>
<dbReference type="InterPro" id="IPR053896">
    <property type="entry name" value="BTN3A2-like_Ig-C"/>
</dbReference>
<accession>A0A9D3T831</accession>
<feature type="signal peptide" evidence="11">
    <location>
        <begin position="1"/>
        <end position="21"/>
    </location>
</feature>
<evidence type="ECO:0000256" key="5">
    <source>
        <dbReference type="ARBA" id="ARBA00023136"/>
    </source>
</evidence>
<keyword evidence="6" id="KW-1015">Disulfide bond</keyword>
<dbReference type="FunFam" id="2.60.40.10:FF:000088">
    <property type="entry name" value="Butyrophilin subfamily 1 member A1"/>
    <property type="match status" value="1"/>
</dbReference>
<evidence type="ECO:0000313" key="13">
    <source>
        <dbReference type="EMBL" id="KAG7477533.1"/>
    </source>
</evidence>
<dbReference type="SUPFAM" id="SSF48726">
    <property type="entry name" value="Immunoglobulin"/>
    <property type="match status" value="2"/>
</dbReference>
<keyword evidence="14" id="KW-1185">Reference proteome</keyword>
<evidence type="ECO:0000256" key="7">
    <source>
        <dbReference type="ARBA" id="ARBA00023180"/>
    </source>
</evidence>
<evidence type="ECO:0000256" key="4">
    <source>
        <dbReference type="ARBA" id="ARBA00022989"/>
    </source>
</evidence>
<keyword evidence="7" id="KW-0325">Glycoprotein</keyword>
<evidence type="ECO:0000256" key="10">
    <source>
        <dbReference type="SAM" id="Phobius"/>
    </source>
</evidence>
<dbReference type="InterPro" id="IPR036179">
    <property type="entry name" value="Ig-like_dom_sf"/>
</dbReference>
<dbReference type="SMART" id="SM00409">
    <property type="entry name" value="IG"/>
    <property type="match status" value="1"/>
</dbReference>
<evidence type="ECO:0000256" key="6">
    <source>
        <dbReference type="ARBA" id="ARBA00023157"/>
    </source>
</evidence>
<dbReference type="Pfam" id="PF22705">
    <property type="entry name" value="C2-set_3"/>
    <property type="match status" value="1"/>
</dbReference>
<keyword evidence="4 10" id="KW-1133">Transmembrane helix</keyword>
<dbReference type="AlphaFoldDB" id="A0A9D3T831"/>
<dbReference type="GO" id="GO:0042110">
    <property type="term" value="P:T cell activation"/>
    <property type="evidence" value="ECO:0007669"/>
    <property type="project" value="UniProtKB-ARBA"/>
</dbReference>
<comment type="caution">
    <text evidence="13">The sequence shown here is derived from an EMBL/GenBank/DDBJ whole genome shotgun (WGS) entry which is preliminary data.</text>
</comment>